<name>A0A0B1SDJ5_OESDE</name>
<gene>
    <name evidence="1" type="ORF">OESDEN_17306</name>
</gene>
<proteinExistence type="predicted"/>
<evidence type="ECO:0000313" key="1">
    <source>
        <dbReference type="EMBL" id="KHJ82999.1"/>
    </source>
</evidence>
<dbReference type="Proteomes" id="UP000053660">
    <property type="component" value="Unassembled WGS sequence"/>
</dbReference>
<accession>A0A0B1SDJ5</accession>
<evidence type="ECO:0000313" key="2">
    <source>
        <dbReference type="Proteomes" id="UP000053660"/>
    </source>
</evidence>
<protein>
    <submittedName>
        <fullName evidence="1">Uncharacterized protein</fullName>
    </submittedName>
</protein>
<sequence length="68" mass="7689">MTPLSSDSLLGIDMSERAFFDRLCHLQKSFSLAGLTVDVHTPLLWLDLVCGQKMVMRISSTLSQFIRM</sequence>
<reference evidence="1 2" key="1">
    <citation type="submission" date="2014-03" db="EMBL/GenBank/DDBJ databases">
        <title>Draft genome of the hookworm Oesophagostomum dentatum.</title>
        <authorList>
            <person name="Mitreva M."/>
        </authorList>
    </citation>
    <scope>NUCLEOTIDE SEQUENCE [LARGE SCALE GENOMIC DNA]</scope>
    <source>
        <strain evidence="1 2">OD-Hann</strain>
    </source>
</reference>
<dbReference type="EMBL" id="KN575832">
    <property type="protein sequence ID" value="KHJ82999.1"/>
    <property type="molecule type" value="Genomic_DNA"/>
</dbReference>
<keyword evidence="2" id="KW-1185">Reference proteome</keyword>
<dbReference type="AlphaFoldDB" id="A0A0B1SDJ5"/>
<organism evidence="1 2">
    <name type="scientific">Oesophagostomum dentatum</name>
    <name type="common">Nodular worm</name>
    <dbReference type="NCBI Taxonomy" id="61180"/>
    <lineage>
        <taxon>Eukaryota</taxon>
        <taxon>Metazoa</taxon>
        <taxon>Ecdysozoa</taxon>
        <taxon>Nematoda</taxon>
        <taxon>Chromadorea</taxon>
        <taxon>Rhabditida</taxon>
        <taxon>Rhabditina</taxon>
        <taxon>Rhabditomorpha</taxon>
        <taxon>Strongyloidea</taxon>
        <taxon>Strongylidae</taxon>
        <taxon>Oesophagostomum</taxon>
    </lineage>
</organism>